<dbReference type="InterPro" id="IPR010298">
    <property type="entry name" value="YacP-like"/>
</dbReference>
<sequence>MKKAVIGILAHVDAGKTTLSESLLYLSGTIRKKGRVDHGDTFLDYNVQEKERGITIFSKQARFQWDDCIYTLVDTPGHVDFSSEMERVLQVLDYAVLVINGLDGVQAHSETIVKLLHHYQIPYIIFINKMDLSHHTKEKLMKDLQEHLHSGCVDISVSKEEWMENAAMCEDALMEEYIETNMLSATSLQDAFSKQKWIPCFFGSALKMQGVEEMLQGLTALIKEKTYPTSFGARVFKITHDEKGNRLGHVKITGGSLKVKTKLKEQDKVDQIRIYSGNRFQVVEEVQAGDICCLQGPKTLYAGEGLGIEKEGEAPLLTSYMRYRMLFPKGSDVHKILLQLKELAQEDPQLHVSYNERFEEIYVQLMGEIQIEVLKYQMKERFECEVDFDEGSVMYKETIESPVVGVGHFEPLRHYAEVHLLLEPLPSGSGIQFVNDCFKELGENWQKLIMTHLQEKEHIGVLSGYPLCDMRIRLIGGRAHQKHTEGGDFREATYRAVRQGLKCAKSILLEPYYQFRIEVPSEYVSRTIYDIEQNGGTFTMDSNEYDMSILQGKAPVSKMRNYASTLLSYTKGKGRMRVALKDYEPVLNQEEILTEIGYDSEKDMENPTGSIFCSHGAGFYVPWNEVKDYMHVKTEYSKQEEKKIHVSISKEKTSFKGEDEELEAIFKKTYGEKKEKRILSNKETYEKAVHKETVYKPMEQCVLIDGYNVIHASKELSLLAQTNLDGARSQLVHMVCNYQGYKKGEVILVFDAYNMEEYTERIYKQDNIYIVYTKKAQTADAYIESATHKLANQYRVTVVTSDGLEQLITSAQGAYRISSRQFLQDLQSLQKKGLENVHTMQKKHRTYLLEDIRKYEEKE</sequence>
<dbReference type="NCBIfam" id="TIGR00231">
    <property type="entry name" value="small_GTP"/>
    <property type="match status" value="1"/>
</dbReference>
<dbReference type="SUPFAM" id="SSF50447">
    <property type="entry name" value="Translation proteins"/>
    <property type="match status" value="1"/>
</dbReference>
<dbReference type="Pfam" id="PF00009">
    <property type="entry name" value="GTP_EFTU"/>
    <property type="match status" value="1"/>
</dbReference>
<dbReference type="GO" id="GO:0003924">
    <property type="term" value="F:GTPase activity"/>
    <property type="evidence" value="ECO:0007669"/>
    <property type="project" value="InterPro"/>
</dbReference>
<dbReference type="InterPro" id="IPR031157">
    <property type="entry name" value="G_TR_CS"/>
</dbReference>
<dbReference type="InterPro" id="IPR014721">
    <property type="entry name" value="Ribsml_uS5_D2-typ_fold_subgr"/>
</dbReference>
<evidence type="ECO:0000259" key="4">
    <source>
        <dbReference type="PROSITE" id="PS51722"/>
    </source>
</evidence>
<dbReference type="PROSITE" id="PS00301">
    <property type="entry name" value="G_TR_1"/>
    <property type="match status" value="1"/>
</dbReference>
<dbReference type="InterPro" id="IPR041095">
    <property type="entry name" value="EFG_II"/>
</dbReference>
<keyword evidence="3" id="KW-0342">GTP-binding</keyword>
<dbReference type="SUPFAM" id="SSF52540">
    <property type="entry name" value="P-loop containing nucleoside triphosphate hydrolases"/>
    <property type="match status" value="1"/>
</dbReference>
<dbReference type="InterPro" id="IPR020568">
    <property type="entry name" value="Ribosomal_Su5_D2-typ_SF"/>
</dbReference>
<dbReference type="Gene3D" id="2.40.30.10">
    <property type="entry name" value="Translation factors"/>
    <property type="match status" value="1"/>
</dbReference>
<dbReference type="InterPro" id="IPR000795">
    <property type="entry name" value="T_Tr_GTP-bd_dom"/>
</dbReference>
<dbReference type="PANTHER" id="PTHR43261">
    <property type="entry name" value="TRANSLATION ELONGATION FACTOR G-RELATED"/>
    <property type="match status" value="1"/>
</dbReference>
<proteinExistence type="predicted"/>
<dbReference type="RefSeq" id="WP_163052488.1">
    <property type="nucleotide sequence ID" value="NZ_AP019695.1"/>
</dbReference>
<dbReference type="Gene3D" id="3.40.50.300">
    <property type="entry name" value="P-loop containing nucleotide triphosphate hydrolases"/>
    <property type="match status" value="1"/>
</dbReference>
<reference evidence="6" key="1">
    <citation type="submission" date="2019-05" db="EMBL/GenBank/DDBJ databases">
        <title>Complete genome sequencing of Absiella argi strain JCM 30884.</title>
        <authorList>
            <person name="Sakamoto M."/>
            <person name="Murakami T."/>
            <person name="Mori H."/>
        </authorList>
    </citation>
    <scope>NUCLEOTIDE SEQUENCE [LARGE SCALE GENOMIC DNA]</scope>
    <source>
        <strain evidence="6">JCM 30884</strain>
    </source>
</reference>
<dbReference type="Proteomes" id="UP000464754">
    <property type="component" value="Chromosome"/>
</dbReference>
<dbReference type="InterPro" id="IPR035647">
    <property type="entry name" value="EFG_III/V"/>
</dbReference>
<dbReference type="Pfam" id="PF14492">
    <property type="entry name" value="EFG_III"/>
    <property type="match status" value="1"/>
</dbReference>
<name>A0A6N4TMR9_9FIRM</name>
<dbReference type="SMART" id="SM00889">
    <property type="entry name" value="EFG_IV"/>
    <property type="match status" value="1"/>
</dbReference>
<dbReference type="PANTHER" id="PTHR43261:SF1">
    <property type="entry name" value="RIBOSOME-RELEASING FACTOR 2, MITOCHONDRIAL"/>
    <property type="match status" value="1"/>
</dbReference>
<dbReference type="SUPFAM" id="SSF54980">
    <property type="entry name" value="EF-G C-terminal domain-like"/>
    <property type="match status" value="2"/>
</dbReference>
<dbReference type="Pfam" id="PF05991">
    <property type="entry name" value="NYN_YacP"/>
    <property type="match status" value="1"/>
</dbReference>
<dbReference type="CDD" id="cd10912">
    <property type="entry name" value="PIN_YacP-like"/>
    <property type="match status" value="1"/>
</dbReference>
<accession>A0A6N4TMR9</accession>
<dbReference type="InterPro" id="IPR005517">
    <property type="entry name" value="Transl_elong_EFG/EF2_IV"/>
</dbReference>
<dbReference type="Gene3D" id="3.30.70.240">
    <property type="match status" value="1"/>
</dbReference>
<dbReference type="GO" id="GO:0005525">
    <property type="term" value="F:GTP binding"/>
    <property type="evidence" value="ECO:0007669"/>
    <property type="project" value="UniProtKB-KW"/>
</dbReference>
<evidence type="ECO:0000256" key="2">
    <source>
        <dbReference type="ARBA" id="ARBA00022917"/>
    </source>
</evidence>
<dbReference type="Pfam" id="PF03764">
    <property type="entry name" value="EFG_IV"/>
    <property type="match status" value="1"/>
</dbReference>
<dbReference type="Pfam" id="PF22042">
    <property type="entry name" value="EF-G_D2"/>
    <property type="match status" value="1"/>
</dbReference>
<dbReference type="Gene3D" id="3.30.230.10">
    <property type="match status" value="1"/>
</dbReference>
<dbReference type="GO" id="GO:0032790">
    <property type="term" value="P:ribosome disassembly"/>
    <property type="evidence" value="ECO:0007669"/>
    <property type="project" value="TreeGrafter"/>
</dbReference>
<dbReference type="PRINTS" id="PR00315">
    <property type="entry name" value="ELONGATNFCT"/>
</dbReference>
<feature type="domain" description="Tr-type G" evidence="4">
    <location>
        <begin position="1"/>
        <end position="226"/>
    </location>
</feature>
<evidence type="ECO:0000313" key="6">
    <source>
        <dbReference type="Proteomes" id="UP000464754"/>
    </source>
</evidence>
<dbReference type="EMBL" id="AP019695">
    <property type="protein sequence ID" value="BBK23841.1"/>
    <property type="molecule type" value="Genomic_DNA"/>
</dbReference>
<evidence type="ECO:0000256" key="1">
    <source>
        <dbReference type="ARBA" id="ARBA00022741"/>
    </source>
</evidence>
<dbReference type="AlphaFoldDB" id="A0A6N4TMR9"/>
<dbReference type="InterPro" id="IPR005225">
    <property type="entry name" value="Small_GTP-bd"/>
</dbReference>
<keyword evidence="6" id="KW-1185">Reference proteome</keyword>
<dbReference type="PROSITE" id="PS51722">
    <property type="entry name" value="G_TR_2"/>
    <property type="match status" value="1"/>
</dbReference>
<dbReference type="InterPro" id="IPR053905">
    <property type="entry name" value="EF-G-like_DII"/>
</dbReference>
<evidence type="ECO:0000256" key="3">
    <source>
        <dbReference type="ARBA" id="ARBA00023134"/>
    </source>
</evidence>
<dbReference type="SUPFAM" id="SSF54211">
    <property type="entry name" value="Ribosomal protein S5 domain 2-like"/>
    <property type="match status" value="1"/>
</dbReference>
<dbReference type="SMART" id="SM00838">
    <property type="entry name" value="EFG_C"/>
    <property type="match status" value="1"/>
</dbReference>
<organism evidence="5 6">
    <name type="scientific">Amedibacterium intestinale</name>
    <dbReference type="NCBI Taxonomy" id="2583452"/>
    <lineage>
        <taxon>Bacteria</taxon>
        <taxon>Bacillati</taxon>
        <taxon>Bacillota</taxon>
        <taxon>Erysipelotrichia</taxon>
        <taxon>Erysipelotrichales</taxon>
        <taxon>Erysipelotrichaceae</taxon>
        <taxon>Amedibacterium</taxon>
    </lineage>
</organism>
<dbReference type="InterPro" id="IPR000640">
    <property type="entry name" value="EFG_V-like"/>
</dbReference>
<gene>
    <name evidence="5" type="ORF">Aargi30884_27440</name>
</gene>
<dbReference type="GO" id="GO:0003746">
    <property type="term" value="F:translation elongation factor activity"/>
    <property type="evidence" value="ECO:0007669"/>
    <property type="project" value="UniProtKB-KW"/>
</dbReference>
<keyword evidence="5" id="KW-0251">Elongation factor</keyword>
<dbReference type="KEGG" id="aarg:Aargi30884_27440"/>
<protein>
    <submittedName>
        <fullName evidence="5">Translation elongation factor G</fullName>
    </submittedName>
</protein>
<keyword evidence="1" id="KW-0547">Nucleotide-binding</keyword>
<keyword evidence="2" id="KW-0648">Protein biosynthesis</keyword>
<dbReference type="InterPro" id="IPR027417">
    <property type="entry name" value="P-loop_NTPase"/>
</dbReference>
<dbReference type="Gene3D" id="3.30.70.870">
    <property type="entry name" value="Elongation Factor G (Translational Gtpase), domain 3"/>
    <property type="match status" value="1"/>
</dbReference>
<evidence type="ECO:0000313" key="5">
    <source>
        <dbReference type="EMBL" id="BBK23841.1"/>
    </source>
</evidence>
<dbReference type="Pfam" id="PF00679">
    <property type="entry name" value="EFG_C"/>
    <property type="match status" value="1"/>
</dbReference>
<dbReference type="InterPro" id="IPR009000">
    <property type="entry name" value="Transl_B-barrel_sf"/>
</dbReference>